<proteinExistence type="predicted"/>
<comment type="caution">
    <text evidence="2">The sequence shown here is derived from an EMBL/GenBank/DDBJ whole genome shotgun (WGS) entry which is preliminary data.</text>
</comment>
<organism evidence="2 3">
    <name type="scientific">Ravibacter arvi</name>
    <dbReference type="NCBI Taxonomy" id="2051041"/>
    <lineage>
        <taxon>Bacteria</taxon>
        <taxon>Pseudomonadati</taxon>
        <taxon>Bacteroidota</taxon>
        <taxon>Cytophagia</taxon>
        <taxon>Cytophagales</taxon>
        <taxon>Spirosomataceae</taxon>
        <taxon>Ravibacter</taxon>
    </lineage>
</organism>
<accession>A0ABP8MAY3</accession>
<evidence type="ECO:0000313" key="3">
    <source>
        <dbReference type="Proteomes" id="UP001501508"/>
    </source>
</evidence>
<protein>
    <submittedName>
        <fullName evidence="2">Uncharacterized protein</fullName>
    </submittedName>
</protein>
<evidence type="ECO:0000256" key="1">
    <source>
        <dbReference type="SAM" id="Coils"/>
    </source>
</evidence>
<keyword evidence="1" id="KW-0175">Coiled coil</keyword>
<sequence>MSGLNLATSIPEKNLKEYWSSFLSKYGKVKSRKGAYSLEKAYVTDISKNSLNLTSAITSSRNISTLFLAVQDGGNYISSTSDAGYLETEQFLKQFLTYATAQEELRLVKADFTKTQDEQKKLVKEKDRLAKEIEKTEKDLTRLREELIKKDAELTNYNSILENKQKGLKEVEAKNGK</sequence>
<dbReference type="Proteomes" id="UP001501508">
    <property type="component" value="Unassembled WGS sequence"/>
</dbReference>
<dbReference type="EMBL" id="BAABEY010000036">
    <property type="protein sequence ID" value="GAA4445835.1"/>
    <property type="molecule type" value="Genomic_DNA"/>
</dbReference>
<keyword evidence="3" id="KW-1185">Reference proteome</keyword>
<evidence type="ECO:0000313" key="2">
    <source>
        <dbReference type="EMBL" id="GAA4445835.1"/>
    </source>
</evidence>
<reference evidence="3" key="1">
    <citation type="journal article" date="2019" name="Int. J. Syst. Evol. Microbiol.">
        <title>The Global Catalogue of Microorganisms (GCM) 10K type strain sequencing project: providing services to taxonomists for standard genome sequencing and annotation.</title>
        <authorList>
            <consortium name="The Broad Institute Genomics Platform"/>
            <consortium name="The Broad Institute Genome Sequencing Center for Infectious Disease"/>
            <person name="Wu L."/>
            <person name="Ma J."/>
        </authorList>
    </citation>
    <scope>NUCLEOTIDE SEQUENCE [LARGE SCALE GENOMIC DNA]</scope>
    <source>
        <strain evidence="3">JCM 31920</strain>
    </source>
</reference>
<feature type="coiled-coil region" evidence="1">
    <location>
        <begin position="119"/>
        <end position="174"/>
    </location>
</feature>
<name>A0ABP8MAY3_9BACT</name>
<gene>
    <name evidence="2" type="ORF">GCM10023091_37950</name>
</gene>